<dbReference type="InterPro" id="IPR010548">
    <property type="entry name" value="BNIP3"/>
</dbReference>
<name>A0A158NB20_ATTCE</name>
<reference evidence="10" key="2">
    <citation type="submission" date="2016-04" db="UniProtKB">
        <authorList>
            <consortium name="EnsemblMetazoa"/>
        </authorList>
    </citation>
    <scope>IDENTIFICATION</scope>
</reference>
<organism evidence="10 11">
    <name type="scientific">Atta cephalotes</name>
    <name type="common">Leafcutter ant</name>
    <dbReference type="NCBI Taxonomy" id="12957"/>
    <lineage>
        <taxon>Eukaryota</taxon>
        <taxon>Metazoa</taxon>
        <taxon>Ecdysozoa</taxon>
        <taxon>Arthropoda</taxon>
        <taxon>Hexapoda</taxon>
        <taxon>Insecta</taxon>
        <taxon>Pterygota</taxon>
        <taxon>Neoptera</taxon>
        <taxon>Endopterygota</taxon>
        <taxon>Hymenoptera</taxon>
        <taxon>Apocrita</taxon>
        <taxon>Aculeata</taxon>
        <taxon>Formicoidea</taxon>
        <taxon>Formicidae</taxon>
        <taxon>Myrmicinae</taxon>
        <taxon>Atta</taxon>
    </lineage>
</organism>
<evidence type="ECO:0000256" key="5">
    <source>
        <dbReference type="ARBA" id="ARBA00022703"/>
    </source>
</evidence>
<dbReference type="EMBL" id="ADTU01000155">
    <property type="status" value="NOT_ANNOTATED_CDS"/>
    <property type="molecule type" value="Genomic_DNA"/>
</dbReference>
<dbReference type="KEGG" id="acep:105617780"/>
<dbReference type="AlphaFoldDB" id="A0A158NB20"/>
<evidence type="ECO:0000256" key="6">
    <source>
        <dbReference type="ARBA" id="ARBA00022989"/>
    </source>
</evidence>
<accession>A0A158NB20</accession>
<feature type="compositionally biased region" description="Polar residues" evidence="9">
    <location>
        <begin position="1"/>
        <end position="15"/>
    </location>
</feature>
<comment type="similarity">
    <text evidence="3">Belongs to the NIP3 family.</text>
</comment>
<feature type="compositionally biased region" description="Basic and acidic residues" evidence="9">
    <location>
        <begin position="39"/>
        <end position="55"/>
    </location>
</feature>
<dbReference type="GO" id="GO:0043065">
    <property type="term" value="P:positive regulation of apoptotic process"/>
    <property type="evidence" value="ECO:0007669"/>
    <property type="project" value="InterPro"/>
</dbReference>
<comment type="subcellular location">
    <subcellularLocation>
        <location evidence="1">Membrane</location>
        <topology evidence="1">Single-pass membrane protein</topology>
    </subcellularLocation>
    <subcellularLocation>
        <location evidence="2">Mitochondrion membrane</location>
    </subcellularLocation>
</comment>
<dbReference type="InParanoid" id="A0A158NB20"/>
<evidence type="ECO:0000256" key="3">
    <source>
        <dbReference type="ARBA" id="ARBA00007710"/>
    </source>
</evidence>
<keyword evidence="5" id="KW-0053">Apoptosis</keyword>
<dbReference type="GO" id="GO:0042802">
    <property type="term" value="F:identical protein binding"/>
    <property type="evidence" value="ECO:0007669"/>
    <property type="project" value="UniProtKB-ARBA"/>
</dbReference>
<keyword evidence="6" id="KW-1133">Transmembrane helix</keyword>
<dbReference type="EMBL" id="ADTU01000156">
    <property type="status" value="NOT_ANNOTATED_CDS"/>
    <property type="molecule type" value="Genomic_DNA"/>
</dbReference>
<dbReference type="OrthoDB" id="5857140at2759"/>
<evidence type="ECO:0000256" key="9">
    <source>
        <dbReference type="SAM" id="MobiDB-lite"/>
    </source>
</evidence>
<evidence type="ECO:0000256" key="4">
    <source>
        <dbReference type="ARBA" id="ARBA00022692"/>
    </source>
</evidence>
<evidence type="ECO:0000256" key="8">
    <source>
        <dbReference type="ARBA" id="ARBA00023136"/>
    </source>
</evidence>
<keyword evidence="4" id="KW-0812">Transmembrane</keyword>
<keyword evidence="11" id="KW-1185">Reference proteome</keyword>
<feature type="compositionally biased region" description="Basic and acidic residues" evidence="9">
    <location>
        <begin position="146"/>
        <end position="162"/>
    </location>
</feature>
<dbReference type="EMBL" id="ADTU01000154">
    <property type="status" value="NOT_ANNOTATED_CDS"/>
    <property type="molecule type" value="Genomic_DNA"/>
</dbReference>
<gene>
    <name evidence="10" type="primary">105617780</name>
</gene>
<evidence type="ECO:0000256" key="1">
    <source>
        <dbReference type="ARBA" id="ARBA00004167"/>
    </source>
</evidence>
<evidence type="ECO:0000256" key="7">
    <source>
        <dbReference type="ARBA" id="ARBA00023128"/>
    </source>
</evidence>
<reference evidence="11" key="1">
    <citation type="journal article" date="2011" name="PLoS Genet.">
        <title>The genome sequence of the leaf-cutter ant Atta cephalotes reveals insights into its obligate symbiotic lifestyle.</title>
        <authorList>
            <person name="Suen G."/>
            <person name="Teiling C."/>
            <person name="Li L."/>
            <person name="Holt C."/>
            <person name="Abouheif E."/>
            <person name="Bornberg-Bauer E."/>
            <person name="Bouffard P."/>
            <person name="Caldera E.J."/>
            <person name="Cash E."/>
            <person name="Cavanaugh A."/>
            <person name="Denas O."/>
            <person name="Elhaik E."/>
            <person name="Fave M.J."/>
            <person name="Gadau J."/>
            <person name="Gibson J.D."/>
            <person name="Graur D."/>
            <person name="Grubbs K.J."/>
            <person name="Hagen D.E."/>
            <person name="Harkins T.T."/>
            <person name="Helmkampf M."/>
            <person name="Hu H."/>
            <person name="Johnson B.R."/>
            <person name="Kim J."/>
            <person name="Marsh S.E."/>
            <person name="Moeller J.A."/>
            <person name="Munoz-Torres M.C."/>
            <person name="Murphy M.C."/>
            <person name="Naughton M.C."/>
            <person name="Nigam S."/>
            <person name="Overson R."/>
            <person name="Rajakumar R."/>
            <person name="Reese J.T."/>
            <person name="Scott J.J."/>
            <person name="Smith C.R."/>
            <person name="Tao S."/>
            <person name="Tsutsui N.D."/>
            <person name="Viljakainen L."/>
            <person name="Wissler L."/>
            <person name="Yandell M.D."/>
            <person name="Zimmer F."/>
            <person name="Taylor J."/>
            <person name="Slater S.C."/>
            <person name="Clifton S.W."/>
            <person name="Warren W.C."/>
            <person name="Elsik C.G."/>
            <person name="Smith C.D."/>
            <person name="Weinstock G.M."/>
            <person name="Gerardo N.M."/>
            <person name="Currie C.R."/>
        </authorList>
    </citation>
    <scope>NUCLEOTIDE SEQUENCE [LARGE SCALE GENOMIC DNA]</scope>
</reference>
<feature type="region of interest" description="Disordered" evidence="9">
    <location>
        <begin position="137"/>
        <end position="162"/>
    </location>
</feature>
<evidence type="ECO:0000256" key="2">
    <source>
        <dbReference type="ARBA" id="ARBA00004325"/>
    </source>
</evidence>
<feature type="compositionally biased region" description="Basic and acidic residues" evidence="9">
    <location>
        <begin position="66"/>
        <end position="75"/>
    </location>
</feature>
<dbReference type="Pfam" id="PF06553">
    <property type="entry name" value="BNIP3"/>
    <property type="match status" value="1"/>
</dbReference>
<evidence type="ECO:0000313" key="10">
    <source>
        <dbReference type="EnsemblMetazoa" id="XP_012054728.1"/>
    </source>
</evidence>
<keyword evidence="8" id="KW-0472">Membrane</keyword>
<dbReference type="eggNOG" id="ENOG502QQ4B">
    <property type="taxonomic scope" value="Eukaryota"/>
</dbReference>
<protein>
    <submittedName>
        <fullName evidence="10">Uncharacterized protein</fullName>
    </submittedName>
</protein>
<keyword evidence="7" id="KW-0496">Mitochondrion</keyword>
<dbReference type="EMBL" id="ADTU01000157">
    <property type="status" value="NOT_ANNOTATED_CDS"/>
    <property type="molecule type" value="Genomic_DNA"/>
</dbReference>
<dbReference type="STRING" id="12957.A0A158NB20"/>
<evidence type="ECO:0000313" key="11">
    <source>
        <dbReference type="Proteomes" id="UP000005205"/>
    </source>
</evidence>
<dbReference type="GO" id="GO:0031966">
    <property type="term" value="C:mitochondrial membrane"/>
    <property type="evidence" value="ECO:0007669"/>
    <property type="project" value="UniProtKB-SubCell"/>
</dbReference>
<dbReference type="EnsemblMetazoa" id="XM_012199338.1">
    <property type="protein sequence ID" value="XP_012054728.1"/>
    <property type="gene ID" value="LOC105617780"/>
</dbReference>
<feature type="region of interest" description="Disordered" evidence="9">
    <location>
        <begin position="1"/>
        <end position="89"/>
    </location>
</feature>
<sequence length="234" mass="26092">MSSSAKYTSDEQLSESWVELVPDPPLATRTTPTPFSITGEREYLRLLREAQRDSTHSSAKHSLASSRRDTPRDSPKSPPNSPNTELSTEDELKGVYINYGCNKERLIYDTVNEASRLVALFFKSVRFAATALPTSWTPTRRRRREEKRGRDSTHGGSQERRSIDWPIAGRAELTPCTTSAPSCESILLSDVAPTFSIRRATTLCVNFPQLRAAKETDGVINGERRVADSDQSSI</sequence>
<proteinExistence type="inferred from homology"/>
<dbReference type="Proteomes" id="UP000005205">
    <property type="component" value="Unassembled WGS sequence"/>
</dbReference>
<dbReference type="GO" id="GO:0006915">
    <property type="term" value="P:apoptotic process"/>
    <property type="evidence" value="ECO:0007669"/>
    <property type="project" value="UniProtKB-KW"/>
</dbReference>